<dbReference type="Proteomes" id="UP001165121">
    <property type="component" value="Unassembled WGS sequence"/>
</dbReference>
<evidence type="ECO:0000313" key="2">
    <source>
        <dbReference type="EMBL" id="GMF26634.1"/>
    </source>
</evidence>
<dbReference type="InterPro" id="IPR032048">
    <property type="entry name" value="TGase_elicitor"/>
</dbReference>
<dbReference type="AlphaFoldDB" id="A0A9W6U750"/>
<name>A0A9W6U750_9STRA</name>
<proteinExistence type="predicted"/>
<protein>
    <submittedName>
        <fullName evidence="2">Unnamed protein product</fullName>
    </submittedName>
</protein>
<feature type="region of interest" description="Disordered" evidence="1">
    <location>
        <begin position="1"/>
        <end position="43"/>
    </location>
</feature>
<evidence type="ECO:0000313" key="3">
    <source>
        <dbReference type="Proteomes" id="UP001165121"/>
    </source>
</evidence>
<organism evidence="2 3">
    <name type="scientific">Phytophthora fragariaefolia</name>
    <dbReference type="NCBI Taxonomy" id="1490495"/>
    <lineage>
        <taxon>Eukaryota</taxon>
        <taxon>Sar</taxon>
        <taxon>Stramenopiles</taxon>
        <taxon>Oomycota</taxon>
        <taxon>Peronosporomycetes</taxon>
        <taxon>Peronosporales</taxon>
        <taxon>Peronosporaceae</taxon>
        <taxon>Phytophthora</taxon>
    </lineage>
</organism>
<sequence length="119" mass="13077">MEGQPVQLSKRGNDTTGSFQRDMNMVSVTCGPRPPSSRRNSTVPRQFNNVTFQTKDIMGLLSGIYYGSEASNDTSDQYGSHPNYSYRDLTPGFFHIAAANLLGLLNSTFVIVTDAGYEV</sequence>
<comment type="caution">
    <text evidence="2">The sequence shown here is derived from an EMBL/GenBank/DDBJ whole genome shotgun (WGS) entry which is preliminary data.</text>
</comment>
<dbReference type="EMBL" id="BSXT01000407">
    <property type="protein sequence ID" value="GMF26634.1"/>
    <property type="molecule type" value="Genomic_DNA"/>
</dbReference>
<dbReference type="OrthoDB" id="10249031at2759"/>
<accession>A0A9W6U750</accession>
<keyword evidence="3" id="KW-1185">Reference proteome</keyword>
<dbReference type="GO" id="GO:0016755">
    <property type="term" value="F:aminoacyltransferase activity"/>
    <property type="evidence" value="ECO:0007669"/>
    <property type="project" value="InterPro"/>
</dbReference>
<dbReference type="Pfam" id="PF16683">
    <property type="entry name" value="TGase_elicitor"/>
    <property type="match status" value="1"/>
</dbReference>
<evidence type="ECO:0000256" key="1">
    <source>
        <dbReference type="SAM" id="MobiDB-lite"/>
    </source>
</evidence>
<gene>
    <name evidence="2" type="ORF">Pfra01_000508900</name>
</gene>
<reference evidence="2" key="1">
    <citation type="submission" date="2023-04" db="EMBL/GenBank/DDBJ databases">
        <title>Phytophthora fragariaefolia NBRC 109709.</title>
        <authorList>
            <person name="Ichikawa N."/>
            <person name="Sato H."/>
            <person name="Tonouchi N."/>
        </authorList>
    </citation>
    <scope>NUCLEOTIDE SEQUENCE</scope>
    <source>
        <strain evidence="2">NBRC 109709</strain>
    </source>
</reference>